<proteinExistence type="predicted"/>
<reference evidence="1" key="1">
    <citation type="submission" date="2019-08" db="EMBL/GenBank/DDBJ databases">
        <authorList>
            <person name="Kucharzyk K."/>
            <person name="Murdoch R.W."/>
            <person name="Higgins S."/>
            <person name="Loffler F."/>
        </authorList>
    </citation>
    <scope>NUCLEOTIDE SEQUENCE</scope>
</reference>
<accession>A0A645JDL7</accession>
<sequence length="156" mass="16312">MHRAGIATGLVHCLCGGKAGPVGEGSGVAFSQRKVTGGILIKQDGVEDKVACCDGATLVYQGNFPKSSGPLIDGEEGIHRLFAHTSRIVDHFSVFEGEPDLLGIVVEYRDGFGSGDISFCTQSVGSGEDFLGRQIGKERPAVGKCFASSDEPCFTS</sequence>
<dbReference type="EMBL" id="VSSQ01136475">
    <property type="protein sequence ID" value="MPN60769.1"/>
    <property type="molecule type" value="Genomic_DNA"/>
</dbReference>
<organism evidence="1">
    <name type="scientific">bioreactor metagenome</name>
    <dbReference type="NCBI Taxonomy" id="1076179"/>
    <lineage>
        <taxon>unclassified sequences</taxon>
        <taxon>metagenomes</taxon>
        <taxon>ecological metagenomes</taxon>
    </lineage>
</organism>
<name>A0A645JDL7_9ZZZZ</name>
<evidence type="ECO:0000313" key="1">
    <source>
        <dbReference type="EMBL" id="MPN60769.1"/>
    </source>
</evidence>
<comment type="caution">
    <text evidence="1">The sequence shown here is derived from an EMBL/GenBank/DDBJ whole genome shotgun (WGS) entry which is preliminary data.</text>
</comment>
<gene>
    <name evidence="1" type="ORF">SDC9_208501</name>
</gene>
<protein>
    <submittedName>
        <fullName evidence="1">Uncharacterized protein</fullName>
    </submittedName>
</protein>
<dbReference type="AlphaFoldDB" id="A0A645JDL7"/>